<feature type="binding site" description="distal binding residue" evidence="5">
    <location>
        <position position="89"/>
    </location>
    <ligand>
        <name>heme</name>
        <dbReference type="ChEBI" id="CHEBI:30413"/>
    </ligand>
    <ligandPart>
        <name>Fe</name>
        <dbReference type="ChEBI" id="CHEBI:18248"/>
    </ligandPart>
</feature>
<feature type="binding site" description="distal binding residue" evidence="5">
    <location>
        <position position="65"/>
    </location>
    <ligand>
        <name>heme</name>
        <dbReference type="ChEBI" id="CHEBI:30413"/>
    </ligand>
    <ligandPart>
        <name>Fe</name>
        <dbReference type="ChEBI" id="CHEBI:18248"/>
    </ligandPart>
</feature>
<protein>
    <submittedName>
        <fullName evidence="6">Group 1 truncated hemoglobin</fullName>
    </submittedName>
</protein>
<keyword evidence="7" id="KW-1185">Reference proteome</keyword>
<name>A0A6B8RWX9_9BACL</name>
<evidence type="ECO:0000313" key="7">
    <source>
        <dbReference type="Proteomes" id="UP000426246"/>
    </source>
</evidence>
<keyword evidence="3 5" id="KW-0479">Metal-binding</keyword>
<dbReference type="InterPro" id="IPR009050">
    <property type="entry name" value="Globin-like_sf"/>
</dbReference>
<evidence type="ECO:0000256" key="3">
    <source>
        <dbReference type="ARBA" id="ARBA00022723"/>
    </source>
</evidence>
<dbReference type="Gene3D" id="1.10.490.10">
    <property type="entry name" value="Globins"/>
    <property type="match status" value="1"/>
</dbReference>
<dbReference type="GO" id="GO:0020037">
    <property type="term" value="F:heme binding"/>
    <property type="evidence" value="ECO:0007669"/>
    <property type="project" value="InterPro"/>
</dbReference>
<gene>
    <name evidence="6" type="ORF">EHS13_34880</name>
</gene>
<dbReference type="InterPro" id="IPR012292">
    <property type="entry name" value="Globin/Proto"/>
</dbReference>
<sequence length="139" mass="15632">MDDDDTDVDFEFEPEKPAPPPHLFAKFGGPEAIQIVVEKFYNLVLEDEQLRPYFQDIDMNRLAKHQVDFVSFALGGPTFYSGQSLSESHKGLNIKPEHYDLTLNHLAASLLYAGVSAEDTESVMVMFRPLRASIAPTLE</sequence>
<keyword evidence="1" id="KW-0813">Transport</keyword>
<dbReference type="CDD" id="cd00454">
    <property type="entry name" value="TrHb1_N"/>
    <property type="match status" value="1"/>
</dbReference>
<evidence type="ECO:0000313" key="6">
    <source>
        <dbReference type="EMBL" id="QGR00383.1"/>
    </source>
</evidence>
<dbReference type="SUPFAM" id="SSF46458">
    <property type="entry name" value="Globin-like"/>
    <property type="match status" value="1"/>
</dbReference>
<dbReference type="KEGG" id="ppsc:EHS13_34880"/>
<evidence type="ECO:0000256" key="4">
    <source>
        <dbReference type="ARBA" id="ARBA00023004"/>
    </source>
</evidence>
<dbReference type="GO" id="GO:0046872">
    <property type="term" value="F:metal ion binding"/>
    <property type="evidence" value="ECO:0007669"/>
    <property type="project" value="UniProtKB-KW"/>
</dbReference>
<evidence type="ECO:0000256" key="5">
    <source>
        <dbReference type="PIRSR" id="PIRSR601486-1"/>
    </source>
</evidence>
<dbReference type="GO" id="GO:0019825">
    <property type="term" value="F:oxygen binding"/>
    <property type="evidence" value="ECO:0007669"/>
    <property type="project" value="InterPro"/>
</dbReference>
<organism evidence="6 7">
    <name type="scientific">Paenibacillus psychroresistens</name>
    <dbReference type="NCBI Taxonomy" id="1778678"/>
    <lineage>
        <taxon>Bacteria</taxon>
        <taxon>Bacillati</taxon>
        <taxon>Bacillota</taxon>
        <taxon>Bacilli</taxon>
        <taxon>Bacillales</taxon>
        <taxon>Paenibacillaceae</taxon>
        <taxon>Paenibacillus</taxon>
    </lineage>
</organism>
<evidence type="ECO:0000256" key="2">
    <source>
        <dbReference type="ARBA" id="ARBA00022617"/>
    </source>
</evidence>
<keyword evidence="4 5" id="KW-0408">Iron</keyword>
<accession>A0A6B8RWX9</accession>
<dbReference type="Proteomes" id="UP000426246">
    <property type="component" value="Chromosome"/>
</dbReference>
<dbReference type="InterPro" id="IPR001486">
    <property type="entry name" value="Hemoglobin_trunc"/>
</dbReference>
<dbReference type="Pfam" id="PF01152">
    <property type="entry name" value="Bac_globin"/>
    <property type="match status" value="1"/>
</dbReference>
<reference evidence="7" key="1">
    <citation type="submission" date="2018-11" db="EMBL/GenBank/DDBJ databases">
        <title>Complete genome sequence of Paenibacillus sp. ML311-T8.</title>
        <authorList>
            <person name="Nam Y.-D."/>
            <person name="Kang J."/>
            <person name="Chung W.-H."/>
            <person name="Park Y.S."/>
        </authorList>
    </citation>
    <scope>NUCLEOTIDE SEQUENCE [LARGE SCALE GENOMIC DNA]</scope>
    <source>
        <strain evidence="7">ML311-T8</strain>
    </source>
</reference>
<dbReference type="OrthoDB" id="9795814at2"/>
<keyword evidence="2 5" id="KW-0349">Heme</keyword>
<proteinExistence type="predicted"/>
<dbReference type="EMBL" id="CP034235">
    <property type="protein sequence ID" value="QGR00383.1"/>
    <property type="molecule type" value="Genomic_DNA"/>
</dbReference>
<evidence type="ECO:0000256" key="1">
    <source>
        <dbReference type="ARBA" id="ARBA00022448"/>
    </source>
</evidence>
<dbReference type="AlphaFoldDB" id="A0A6B8RWX9"/>